<feature type="binding site" evidence="7">
    <location>
        <position position="298"/>
    </location>
    <ligand>
        <name>[4Fe-4S] cluster</name>
        <dbReference type="ChEBI" id="CHEBI:49883"/>
    </ligand>
</feature>
<feature type="binding site" evidence="7">
    <location>
        <position position="305"/>
    </location>
    <ligand>
        <name>[4Fe-4S] cluster</name>
        <dbReference type="ChEBI" id="CHEBI:49883"/>
    </ligand>
</feature>
<protein>
    <recommendedName>
        <fullName evidence="7">4-hydroxy-3-methylbut-2-en-1-yl diphosphate synthase (flavodoxin)</fullName>
        <ecNumber evidence="7">1.17.7.3</ecNumber>
    </recommendedName>
    <alternativeName>
        <fullName evidence="7">1-hydroxy-2-methyl-2-(E)-butenyl 4-diphosphate synthase</fullName>
    </alternativeName>
</protein>
<keyword evidence="3 7" id="KW-0560">Oxidoreductase</keyword>
<gene>
    <name evidence="7" type="primary">ispG</name>
    <name evidence="10" type="ORF">SAMN03080599_00443</name>
</gene>
<dbReference type="PANTHER" id="PTHR30454">
    <property type="entry name" value="4-HYDROXY-3-METHYLBUT-2-EN-1-YL DIPHOSPHATE SYNTHASE"/>
    <property type="match status" value="1"/>
</dbReference>
<dbReference type="GO" id="GO:0051539">
    <property type="term" value="F:4 iron, 4 sulfur cluster binding"/>
    <property type="evidence" value="ECO:0007669"/>
    <property type="project" value="UniProtKB-UniRule"/>
</dbReference>
<dbReference type="RefSeq" id="WP_092589255.1">
    <property type="nucleotide sequence ID" value="NZ_FMWL01000002.1"/>
</dbReference>
<dbReference type="SUPFAM" id="SSF56014">
    <property type="entry name" value="Nitrite and sulphite reductase 4Fe-4S domain-like"/>
    <property type="match status" value="1"/>
</dbReference>
<comment type="function">
    <text evidence="7">Converts 2C-methyl-D-erythritol 2,4-cyclodiphosphate (ME-2,4cPP) into 1-hydroxy-2-methyl-2-(E)-butenyl 4-diphosphate.</text>
</comment>
<evidence type="ECO:0000256" key="3">
    <source>
        <dbReference type="ARBA" id="ARBA00023002"/>
    </source>
</evidence>
<dbReference type="FunFam" id="3.20.20.20:FF:000001">
    <property type="entry name" value="4-hydroxy-3-methylbut-2-en-1-yl diphosphate synthase (flavodoxin)"/>
    <property type="match status" value="1"/>
</dbReference>
<feature type="binding site" evidence="7">
    <location>
        <position position="263"/>
    </location>
    <ligand>
        <name>[4Fe-4S] cluster</name>
        <dbReference type="ChEBI" id="CHEBI:49883"/>
    </ligand>
</feature>
<reference evidence="10 11" key="1">
    <citation type="submission" date="2016-10" db="EMBL/GenBank/DDBJ databases">
        <authorList>
            <person name="de Groot N.N."/>
        </authorList>
    </citation>
    <scope>NUCLEOTIDE SEQUENCE [LARGE SCALE GENOMIC DNA]</scope>
    <source>
        <strain evidence="10 11">DSM 2784</strain>
    </source>
</reference>
<dbReference type="SUPFAM" id="SSF51717">
    <property type="entry name" value="Dihydropteroate synthetase-like"/>
    <property type="match status" value="1"/>
</dbReference>
<comment type="pathway">
    <text evidence="7">Isoprenoid biosynthesis; isopentenyl diphosphate biosynthesis via DXP pathway; isopentenyl diphosphate from 1-deoxy-D-xylulose 5-phosphate: step 5/6.</text>
</comment>
<dbReference type="InterPro" id="IPR011005">
    <property type="entry name" value="Dihydropteroate_synth-like_sf"/>
</dbReference>
<keyword evidence="5 7" id="KW-0411">Iron-sulfur</keyword>
<dbReference type="Gene3D" id="3.20.20.20">
    <property type="entry name" value="Dihydropteroate synthase-like"/>
    <property type="match status" value="1"/>
</dbReference>
<dbReference type="GO" id="GO:0019288">
    <property type="term" value="P:isopentenyl diphosphate biosynthetic process, methylerythritol 4-phosphate pathway"/>
    <property type="evidence" value="ECO:0007669"/>
    <property type="project" value="UniProtKB-UniRule"/>
</dbReference>
<dbReference type="Gene3D" id="3.30.413.10">
    <property type="entry name" value="Sulfite Reductase Hemoprotein, domain 1"/>
    <property type="match status" value="1"/>
</dbReference>
<keyword evidence="11" id="KW-1185">Reference proteome</keyword>
<feature type="domain" description="IspG TIM-barrel" evidence="8">
    <location>
        <begin position="5"/>
        <end position="244"/>
    </location>
</feature>
<evidence type="ECO:0000256" key="4">
    <source>
        <dbReference type="ARBA" id="ARBA00023004"/>
    </source>
</evidence>
<dbReference type="Pfam" id="PF26540">
    <property type="entry name" value="GcpE_C"/>
    <property type="match status" value="1"/>
</dbReference>
<evidence type="ECO:0000256" key="1">
    <source>
        <dbReference type="ARBA" id="ARBA00022485"/>
    </source>
</evidence>
<evidence type="ECO:0000313" key="10">
    <source>
        <dbReference type="EMBL" id="SCZ76861.1"/>
    </source>
</evidence>
<evidence type="ECO:0000256" key="6">
    <source>
        <dbReference type="ARBA" id="ARBA00023229"/>
    </source>
</evidence>
<evidence type="ECO:0000313" key="11">
    <source>
        <dbReference type="Proteomes" id="UP000199208"/>
    </source>
</evidence>
<keyword evidence="1 7" id="KW-0004">4Fe-4S</keyword>
<dbReference type="EMBL" id="FMWL01000002">
    <property type="protein sequence ID" value="SCZ76861.1"/>
    <property type="molecule type" value="Genomic_DNA"/>
</dbReference>
<comment type="cofactor">
    <cofactor evidence="7">
        <name>[4Fe-4S] cluster</name>
        <dbReference type="ChEBI" id="CHEBI:49883"/>
    </cofactor>
    <text evidence="7">Binds 1 [4Fe-4S] cluster.</text>
</comment>
<keyword evidence="6 7" id="KW-0414">Isoprene biosynthesis</keyword>
<dbReference type="UniPathway" id="UPA00056">
    <property type="reaction ID" value="UER00096"/>
</dbReference>
<dbReference type="HAMAP" id="MF_00159">
    <property type="entry name" value="IspG"/>
    <property type="match status" value="1"/>
</dbReference>
<evidence type="ECO:0000259" key="8">
    <source>
        <dbReference type="Pfam" id="PF04551"/>
    </source>
</evidence>
<dbReference type="OrthoDB" id="9803214at2"/>
<dbReference type="InterPro" id="IPR058578">
    <property type="entry name" value="IspG_TIM"/>
</dbReference>
<name>A0A1G5RTU0_9FIRM</name>
<proteinExistence type="inferred from homology"/>
<keyword evidence="4 7" id="KW-0408">Iron</keyword>
<dbReference type="PANTHER" id="PTHR30454:SF0">
    <property type="entry name" value="4-HYDROXY-3-METHYLBUT-2-EN-1-YL DIPHOSPHATE SYNTHASE (FERREDOXIN), CHLOROPLASTIC"/>
    <property type="match status" value="1"/>
</dbReference>
<accession>A0A1G5RTU0</accession>
<comment type="catalytic activity">
    <reaction evidence="7">
        <text>(2E)-4-hydroxy-3-methylbut-2-enyl diphosphate + oxidized [flavodoxin] + H2O + 2 H(+) = 2-C-methyl-D-erythritol 2,4-cyclic diphosphate + reduced [flavodoxin]</text>
        <dbReference type="Rhea" id="RHEA:43604"/>
        <dbReference type="Rhea" id="RHEA-COMP:10622"/>
        <dbReference type="Rhea" id="RHEA-COMP:10623"/>
        <dbReference type="ChEBI" id="CHEBI:15377"/>
        <dbReference type="ChEBI" id="CHEBI:15378"/>
        <dbReference type="ChEBI" id="CHEBI:57618"/>
        <dbReference type="ChEBI" id="CHEBI:58210"/>
        <dbReference type="ChEBI" id="CHEBI:58483"/>
        <dbReference type="ChEBI" id="CHEBI:128753"/>
        <dbReference type="EC" id="1.17.7.3"/>
    </reaction>
</comment>
<evidence type="ECO:0000256" key="2">
    <source>
        <dbReference type="ARBA" id="ARBA00022723"/>
    </source>
</evidence>
<feature type="binding site" evidence="7">
    <location>
        <position position="266"/>
    </location>
    <ligand>
        <name>[4Fe-4S] cluster</name>
        <dbReference type="ChEBI" id="CHEBI:49883"/>
    </ligand>
</feature>
<dbReference type="GO" id="GO:0046429">
    <property type="term" value="F:4-hydroxy-3-methylbut-2-en-1-yl diphosphate synthase activity (ferredoxin)"/>
    <property type="evidence" value="ECO:0007669"/>
    <property type="project" value="UniProtKB-UniRule"/>
</dbReference>
<dbReference type="AlphaFoldDB" id="A0A1G5RTU0"/>
<dbReference type="STRING" id="1120920.SAMN03080599_00443"/>
<dbReference type="NCBIfam" id="TIGR00612">
    <property type="entry name" value="ispG_gcpE"/>
    <property type="match status" value="1"/>
</dbReference>
<evidence type="ECO:0000256" key="5">
    <source>
        <dbReference type="ARBA" id="ARBA00023014"/>
    </source>
</evidence>
<dbReference type="InterPro" id="IPR058579">
    <property type="entry name" value="IspG_C"/>
</dbReference>
<dbReference type="GO" id="GO:0141197">
    <property type="term" value="F:4-hydroxy-3-methylbut-2-enyl-diphosphate synthase activity (flavodoxin)"/>
    <property type="evidence" value="ECO:0007669"/>
    <property type="project" value="UniProtKB-EC"/>
</dbReference>
<dbReference type="GO" id="GO:0016114">
    <property type="term" value="P:terpenoid biosynthetic process"/>
    <property type="evidence" value="ECO:0007669"/>
    <property type="project" value="InterPro"/>
</dbReference>
<feature type="domain" description="IspG C-terminal" evidence="9">
    <location>
        <begin position="260"/>
        <end position="346"/>
    </location>
</feature>
<dbReference type="InterPro" id="IPR045854">
    <property type="entry name" value="NO2/SO3_Rdtase_4Fe4S_sf"/>
</dbReference>
<keyword evidence="2 7" id="KW-0479">Metal-binding</keyword>
<comment type="similarity">
    <text evidence="7">Belongs to the IspG family.</text>
</comment>
<evidence type="ECO:0000256" key="7">
    <source>
        <dbReference type="HAMAP-Rule" id="MF_00159"/>
    </source>
</evidence>
<dbReference type="Proteomes" id="UP000199208">
    <property type="component" value="Unassembled WGS sequence"/>
</dbReference>
<dbReference type="PIRSF" id="PIRSF004640">
    <property type="entry name" value="IspG"/>
    <property type="match status" value="1"/>
</dbReference>
<organism evidence="10 11">
    <name type="scientific">Acidaminobacter hydrogenoformans DSM 2784</name>
    <dbReference type="NCBI Taxonomy" id="1120920"/>
    <lineage>
        <taxon>Bacteria</taxon>
        <taxon>Bacillati</taxon>
        <taxon>Bacillota</taxon>
        <taxon>Clostridia</taxon>
        <taxon>Peptostreptococcales</taxon>
        <taxon>Acidaminobacteraceae</taxon>
        <taxon>Acidaminobacter</taxon>
    </lineage>
</organism>
<dbReference type="InterPro" id="IPR004588">
    <property type="entry name" value="IspG_bac-typ"/>
</dbReference>
<evidence type="ECO:0000259" key="9">
    <source>
        <dbReference type="Pfam" id="PF26540"/>
    </source>
</evidence>
<dbReference type="Pfam" id="PF04551">
    <property type="entry name" value="GcpE"/>
    <property type="match status" value="1"/>
</dbReference>
<dbReference type="InterPro" id="IPR016425">
    <property type="entry name" value="IspG_bac"/>
</dbReference>
<dbReference type="GO" id="GO:0005506">
    <property type="term" value="F:iron ion binding"/>
    <property type="evidence" value="ECO:0007669"/>
    <property type="project" value="InterPro"/>
</dbReference>
<dbReference type="NCBIfam" id="NF001540">
    <property type="entry name" value="PRK00366.1"/>
    <property type="match status" value="1"/>
</dbReference>
<dbReference type="EC" id="1.17.7.3" evidence="7"/>
<sequence>MRRLTRQVFVGPVGIGSDHPVSIQSMTTTDTRDAEATVAQIQALASAGCEIIRLAVPDMEAAEKLPEIIRRSSIPVVADIHFDHRLALKSIEAGAAKIRLNPGNIGSIDRVREVVSLARERHIPIRIGVNGGSLEKELLEKYGGVTPEAIVESAKRHLDILDTLNFENVIVALKSSDIQTTIRAYELLSGQTDAPFHIGLTESGTVFKGSIRSSIAIGHLLLGGMGDTLRVSLTGDPLNEIKVAREILSAVGLRKGGIRLISCPTCGRCQIDLEKIADEVERRIEGLDKDITLAIMGCAVNGPGEAREADLGIAGGKGEALIFKKGVILKKAKEEDLVELLLEEIRRL</sequence>